<proteinExistence type="inferred from homology"/>
<dbReference type="SFLD" id="SFLDS00019">
    <property type="entry name" value="Glutathione_Transferase_(cytos"/>
    <property type="match status" value="1"/>
</dbReference>
<dbReference type="KEGG" id="kak:Kalk_09220"/>
<dbReference type="PROSITE" id="PS50404">
    <property type="entry name" value="GST_NTER"/>
    <property type="match status" value="1"/>
</dbReference>
<dbReference type="Gene3D" id="1.20.1050.10">
    <property type="match status" value="1"/>
</dbReference>
<evidence type="ECO:0000259" key="4">
    <source>
        <dbReference type="PROSITE" id="PS50404"/>
    </source>
</evidence>
<name>A0A2K9LM72_9GAMM</name>
<accession>A0A2K9LM72</accession>
<dbReference type="InterPro" id="IPR004046">
    <property type="entry name" value="GST_C"/>
</dbReference>
<dbReference type="Gene3D" id="3.40.30.10">
    <property type="entry name" value="Glutaredoxin"/>
    <property type="match status" value="1"/>
</dbReference>
<dbReference type="EMBL" id="CP022684">
    <property type="protein sequence ID" value="AUM12585.1"/>
    <property type="molecule type" value="Genomic_DNA"/>
</dbReference>
<dbReference type="GO" id="GO:0016740">
    <property type="term" value="F:transferase activity"/>
    <property type="evidence" value="ECO:0007669"/>
    <property type="project" value="UniProtKB-KW"/>
</dbReference>
<organism evidence="6 7">
    <name type="scientific">Ketobacter alkanivorans</name>
    <dbReference type="NCBI Taxonomy" id="1917421"/>
    <lineage>
        <taxon>Bacteria</taxon>
        <taxon>Pseudomonadati</taxon>
        <taxon>Pseudomonadota</taxon>
        <taxon>Gammaproteobacteria</taxon>
        <taxon>Pseudomonadales</taxon>
        <taxon>Ketobacteraceae</taxon>
        <taxon>Ketobacter</taxon>
    </lineage>
</organism>
<dbReference type="FunFam" id="3.40.30.10:FF:000039">
    <property type="entry name" value="Glutathione S-transferase domain"/>
    <property type="match status" value="1"/>
</dbReference>
<dbReference type="InterPro" id="IPR010987">
    <property type="entry name" value="Glutathione-S-Trfase_C-like"/>
</dbReference>
<dbReference type="PANTHER" id="PTHR44051">
    <property type="entry name" value="GLUTATHIONE S-TRANSFERASE-RELATED"/>
    <property type="match status" value="1"/>
</dbReference>
<dbReference type="PROSITE" id="PS50405">
    <property type="entry name" value="GST_CTER"/>
    <property type="match status" value="1"/>
</dbReference>
<dbReference type="SUPFAM" id="SSF52833">
    <property type="entry name" value="Thioredoxin-like"/>
    <property type="match status" value="1"/>
</dbReference>
<dbReference type="InterPro" id="IPR036282">
    <property type="entry name" value="Glutathione-S-Trfase_C_sf"/>
</dbReference>
<evidence type="ECO:0000313" key="7">
    <source>
        <dbReference type="Proteomes" id="UP000235116"/>
    </source>
</evidence>
<dbReference type="SUPFAM" id="SSF47616">
    <property type="entry name" value="GST C-terminal domain-like"/>
    <property type="match status" value="1"/>
</dbReference>
<dbReference type="PANTHER" id="PTHR44051:SF8">
    <property type="entry name" value="GLUTATHIONE S-TRANSFERASE GSTA"/>
    <property type="match status" value="1"/>
</dbReference>
<dbReference type="InterPro" id="IPR040079">
    <property type="entry name" value="Glutathione_S-Trfase"/>
</dbReference>
<dbReference type="InterPro" id="IPR036249">
    <property type="entry name" value="Thioredoxin-like_sf"/>
</dbReference>
<dbReference type="SFLD" id="SFLDG00358">
    <property type="entry name" value="Main_(cytGST)"/>
    <property type="match status" value="1"/>
</dbReference>
<dbReference type="AlphaFoldDB" id="A0A2K9LM72"/>
<dbReference type="InterPro" id="IPR004045">
    <property type="entry name" value="Glutathione_S-Trfase_N"/>
</dbReference>
<comment type="similarity">
    <text evidence="1 3">Belongs to the GST superfamily.</text>
</comment>
<dbReference type="Proteomes" id="UP000235116">
    <property type="component" value="Chromosome"/>
</dbReference>
<evidence type="ECO:0008006" key="8">
    <source>
        <dbReference type="Google" id="ProtNLM"/>
    </source>
</evidence>
<dbReference type="Pfam" id="PF02798">
    <property type="entry name" value="GST_N"/>
    <property type="match status" value="1"/>
</dbReference>
<keyword evidence="7" id="KW-1185">Reference proteome</keyword>
<protein>
    <recommendedName>
        <fullName evidence="8">Glutathione S-transferase</fullName>
    </recommendedName>
</protein>
<dbReference type="Pfam" id="PF00043">
    <property type="entry name" value="GST_C"/>
    <property type="match status" value="1"/>
</dbReference>
<evidence type="ECO:0000313" key="6">
    <source>
        <dbReference type="EMBL" id="AUM12585.1"/>
    </source>
</evidence>
<evidence type="ECO:0000256" key="3">
    <source>
        <dbReference type="RuleBase" id="RU003494"/>
    </source>
</evidence>
<evidence type="ECO:0000256" key="2">
    <source>
        <dbReference type="ARBA" id="ARBA00022679"/>
    </source>
</evidence>
<keyword evidence="2" id="KW-0808">Transferase</keyword>
<evidence type="ECO:0000259" key="5">
    <source>
        <dbReference type="PROSITE" id="PS50405"/>
    </source>
</evidence>
<feature type="domain" description="GST C-terminal" evidence="5">
    <location>
        <begin position="117"/>
        <end position="244"/>
    </location>
</feature>
<reference evidence="7" key="1">
    <citation type="submission" date="2017-08" db="EMBL/GenBank/DDBJ databases">
        <title>Direct submision.</title>
        <authorList>
            <person name="Kim S.-J."/>
            <person name="Rhee S.-K."/>
        </authorList>
    </citation>
    <scope>NUCLEOTIDE SEQUENCE [LARGE SCALE GENOMIC DNA]</scope>
    <source>
        <strain evidence="7">GI5</strain>
    </source>
</reference>
<gene>
    <name evidence="6" type="ORF">Kalk_09220</name>
</gene>
<sequence length="246" mass="28230">MQLLYVSCRILVLCNHSALRQQLSNTTMERRNAMFTIYGYNSFNGIKVLLTAEELGLDYDYVHVELGKGEQKKPEYLQRHPYGKIPALEHDGHRLVESASICRYLANINDHRMYSADPLQAARIDQTIDMMVLHVGRWLGVYFWQEVICKKFFKKTPDAELIAEAEGFLKAHLPYFDHLLEENVFLCGSEVTIADTIAYAMFQVHEQTSADISAYPNILRWYGEFSERPSVAAVKARLEKQGSMLG</sequence>
<evidence type="ECO:0000256" key="1">
    <source>
        <dbReference type="ARBA" id="ARBA00007409"/>
    </source>
</evidence>
<feature type="domain" description="GST N-terminal" evidence="4">
    <location>
        <begin position="32"/>
        <end position="113"/>
    </location>
</feature>